<feature type="domain" description="DUF4005" evidence="5">
    <location>
        <begin position="697"/>
        <end position="766"/>
    </location>
</feature>
<feature type="region of interest" description="Disordered" evidence="4">
    <location>
        <begin position="627"/>
        <end position="797"/>
    </location>
</feature>
<feature type="compositionally biased region" description="Low complexity" evidence="4">
    <location>
        <begin position="494"/>
        <end position="505"/>
    </location>
</feature>
<keyword evidence="7" id="KW-1185">Reference proteome</keyword>
<dbReference type="InterPro" id="IPR025064">
    <property type="entry name" value="DUF4005"/>
</dbReference>
<proteinExistence type="inferred from homology"/>
<evidence type="ECO:0000256" key="4">
    <source>
        <dbReference type="SAM" id="MobiDB-lite"/>
    </source>
</evidence>
<feature type="compositionally biased region" description="Polar residues" evidence="4">
    <location>
        <begin position="418"/>
        <end position="435"/>
    </location>
</feature>
<dbReference type="Pfam" id="PF00612">
    <property type="entry name" value="IQ"/>
    <property type="match status" value="1"/>
</dbReference>
<evidence type="ECO:0000256" key="2">
    <source>
        <dbReference type="ARBA" id="ARBA00024341"/>
    </source>
</evidence>
<sequence>MGRSTSCFKIISCGSDSAGRDDLQLPESKGSSDKRGWSFRKKSARHRVLSNTIISETTPSSVNKDSPESTSLNFQQPDIPPAPEKIAVIQCTDEKPQLSEKKPQLSEKPQLSASTEQELPETIVVTKDKNEVDDHVEESVVIVIQAAVRRFFGNFILVNEMFDNGASLLVIFLIRTSFTTVFQAQKELLKLKYVVKLQAAVRGHLVRQHAIGTLRCVQAIVKMQALIRARRARSWEEQVVGKHGNPLSETPQKECSVIKPTTTYISIEKLLRNSFARQLMKSTPKRKPIRIKCDSSKPNSGWNWLERWMSVSSPEPTPSPDLITEQLEIEKSEIVTSPVQTRAPPERFCELENSKPNVEEIVLSTESEKNNVISDVPDFKFQVCHPNSPLAGDQLERLPQPEMISKSDTEETPITIISPPNQTVESEVNSKTVTDSLPCKQELEGEQPDLPRRSLKRGASEQLDTEEKKFVYGSRKSSSPVLIASQAKFEELSSKASLNRSSSFSHQDSGIESNSDISGIDTELRTKELDMTENSVSHISRVQYGSSECGTELSVTSTLDSPDAFEVGAAELEHGAKVSEEETRNPNRTKFLDIEDEDSSKDPVSNLSHVKEPEKLEVIKGESANTIVAADSTREEMNPEISVSDVKRELSSETGGLAYRSSPEASPRSHLTVPWLPRNTFNVEQLSKDQKNGKRRNSFGSPKPDSPDQEPRDSSSSSPSLPRFMKATESARAKVNANNSPRSSPDVQDRDFIKKRHSLPGANGRHGSPLIQRSTPQAQHGAKGNGSHIVHEKKWQR</sequence>
<dbReference type="EMBL" id="JAPFFJ010000013">
    <property type="protein sequence ID" value="KAJ6412046.1"/>
    <property type="molecule type" value="Genomic_DNA"/>
</dbReference>
<feature type="region of interest" description="Disordered" evidence="4">
    <location>
        <begin position="404"/>
        <end position="464"/>
    </location>
</feature>
<accession>A0AAD6P0Z1</accession>
<dbReference type="PROSITE" id="PS50096">
    <property type="entry name" value="IQ"/>
    <property type="match status" value="1"/>
</dbReference>
<reference evidence="6 7" key="1">
    <citation type="journal article" date="2023" name="Int. J. Mol. Sci.">
        <title>De Novo Assembly and Annotation of 11 Diverse Shrub Willow (Salix) Genomes Reveals Novel Gene Organization in Sex-Linked Regions.</title>
        <authorList>
            <person name="Hyden B."/>
            <person name="Feng K."/>
            <person name="Yates T.B."/>
            <person name="Jawdy S."/>
            <person name="Cereghino C."/>
            <person name="Smart L.B."/>
            <person name="Muchero W."/>
        </authorList>
    </citation>
    <scope>NUCLEOTIDE SEQUENCE [LARGE SCALE GENOMIC DNA]</scope>
    <source>
        <tissue evidence="6">Shoot tip</tissue>
    </source>
</reference>
<evidence type="ECO:0000256" key="3">
    <source>
        <dbReference type="ARBA" id="ARBA00024378"/>
    </source>
</evidence>
<evidence type="ECO:0000313" key="7">
    <source>
        <dbReference type="Proteomes" id="UP001162972"/>
    </source>
</evidence>
<name>A0AAD6P0Z1_9ROSI</name>
<dbReference type="AlphaFoldDB" id="A0AAD6P0Z1"/>
<dbReference type="Proteomes" id="UP001162972">
    <property type="component" value="Chromosome 5"/>
</dbReference>
<feature type="region of interest" description="Disordered" evidence="4">
    <location>
        <begin position="15"/>
        <end position="79"/>
    </location>
</feature>
<feature type="compositionally biased region" description="Basic and acidic residues" evidence="4">
    <location>
        <begin position="574"/>
        <end position="593"/>
    </location>
</feature>
<evidence type="ECO:0000256" key="1">
    <source>
        <dbReference type="ARBA" id="ARBA00022860"/>
    </source>
</evidence>
<feature type="region of interest" description="Disordered" evidence="4">
    <location>
        <begin position="95"/>
        <end position="118"/>
    </location>
</feature>
<feature type="compositionally biased region" description="Polar residues" evidence="4">
    <location>
        <begin position="736"/>
        <end position="746"/>
    </location>
</feature>
<keyword evidence="1" id="KW-0112">Calmodulin-binding</keyword>
<protein>
    <recommendedName>
        <fullName evidence="5">DUF4005 domain-containing protein</fullName>
    </recommendedName>
</protein>
<gene>
    <name evidence="6" type="ORF">OIU84_005173</name>
</gene>
<dbReference type="PANTHER" id="PTHR32295:SF154">
    <property type="entry name" value="PROTEIN IQ-DOMAIN 32"/>
    <property type="match status" value="1"/>
</dbReference>
<evidence type="ECO:0000313" key="6">
    <source>
        <dbReference type="EMBL" id="KAJ6412046.1"/>
    </source>
</evidence>
<dbReference type="GO" id="GO:0005516">
    <property type="term" value="F:calmodulin binding"/>
    <property type="evidence" value="ECO:0007669"/>
    <property type="project" value="UniProtKB-KW"/>
</dbReference>
<feature type="compositionally biased region" description="Basic residues" evidence="4">
    <location>
        <begin position="37"/>
        <end position="48"/>
    </location>
</feature>
<feature type="region of interest" description="Disordered" evidence="4">
    <location>
        <begin position="493"/>
        <end position="526"/>
    </location>
</feature>
<organism evidence="6 7">
    <name type="scientific">Salix udensis</name>
    <dbReference type="NCBI Taxonomy" id="889485"/>
    <lineage>
        <taxon>Eukaryota</taxon>
        <taxon>Viridiplantae</taxon>
        <taxon>Streptophyta</taxon>
        <taxon>Embryophyta</taxon>
        <taxon>Tracheophyta</taxon>
        <taxon>Spermatophyta</taxon>
        <taxon>Magnoliopsida</taxon>
        <taxon>eudicotyledons</taxon>
        <taxon>Gunneridae</taxon>
        <taxon>Pentapetalae</taxon>
        <taxon>rosids</taxon>
        <taxon>fabids</taxon>
        <taxon>Malpighiales</taxon>
        <taxon>Salicaceae</taxon>
        <taxon>Saliceae</taxon>
        <taxon>Salix</taxon>
    </lineage>
</organism>
<feature type="compositionally biased region" description="Polar residues" evidence="4">
    <location>
        <begin position="506"/>
        <end position="517"/>
    </location>
</feature>
<feature type="compositionally biased region" description="Polar residues" evidence="4">
    <location>
        <begin position="49"/>
        <end position="76"/>
    </location>
</feature>
<feature type="region of interest" description="Disordered" evidence="4">
    <location>
        <begin position="574"/>
        <end position="612"/>
    </location>
</feature>
<comment type="caution">
    <text evidence="6">The sequence shown here is derived from an EMBL/GenBank/DDBJ whole genome shotgun (WGS) entry which is preliminary data.</text>
</comment>
<dbReference type="Pfam" id="PF13178">
    <property type="entry name" value="DUF4005"/>
    <property type="match status" value="1"/>
</dbReference>
<feature type="compositionally biased region" description="Polar residues" evidence="4">
    <location>
        <begin position="107"/>
        <end position="117"/>
    </location>
</feature>
<dbReference type="PANTHER" id="PTHR32295">
    <property type="entry name" value="IQ-DOMAIN 5-RELATED"/>
    <property type="match status" value="1"/>
</dbReference>
<evidence type="ECO:0000259" key="5">
    <source>
        <dbReference type="Pfam" id="PF13178"/>
    </source>
</evidence>
<feature type="compositionally biased region" description="Basic and acidic residues" evidence="4">
    <location>
        <begin position="95"/>
        <end position="105"/>
    </location>
</feature>
<dbReference type="InterPro" id="IPR000048">
    <property type="entry name" value="IQ_motif_EF-hand-BS"/>
</dbReference>
<comment type="subunit">
    <text evidence="3">Binds to multiple calmodulin (CaM) in the presence of Ca(2+) and CaM-like proteins.</text>
</comment>
<comment type="similarity">
    <text evidence="2">Belongs to the IQD family.</text>
</comment>